<gene>
    <name evidence="4" type="ORF">HPB51_029511</name>
</gene>
<feature type="domain" description="THAP9-like helix-turn-helix" evidence="3">
    <location>
        <begin position="85"/>
        <end position="143"/>
    </location>
</feature>
<keyword evidence="5" id="KW-1185">Reference proteome</keyword>
<evidence type="ECO:0000313" key="5">
    <source>
        <dbReference type="Proteomes" id="UP000821866"/>
    </source>
</evidence>
<sequence length="199" mass="22304">MLADMLAKRKREAPKCRTALSPVVSAEAAVEMPSEPSSPTKDWYRSKAEESAQEVLQLKKKVKTLQQSKRNLSKRCDASENLIKELKERNLLSEKGLEVFEATFSPEIQQLLVRAHEKTNKMYPPELRAFALTLHYYSAAAYEVDQSGFSRRAHHGNGGVLNWPFHKLEGAAFGGVAGFYRGLRETSLAGHTGSVRRTQ</sequence>
<protein>
    <recommendedName>
        <fullName evidence="3">THAP9-like helix-turn-helix domain-containing protein</fullName>
    </recommendedName>
</protein>
<evidence type="ECO:0000256" key="2">
    <source>
        <dbReference type="SAM" id="MobiDB-lite"/>
    </source>
</evidence>
<dbReference type="Pfam" id="PF12017">
    <property type="entry name" value="Tnp_P_element"/>
    <property type="match status" value="1"/>
</dbReference>
<feature type="coiled-coil region" evidence="1">
    <location>
        <begin position="48"/>
        <end position="89"/>
    </location>
</feature>
<evidence type="ECO:0000256" key="1">
    <source>
        <dbReference type="SAM" id="Coils"/>
    </source>
</evidence>
<keyword evidence="1" id="KW-0175">Coiled coil</keyword>
<dbReference type="InterPro" id="IPR021896">
    <property type="entry name" value="THAP9-like_HTH"/>
</dbReference>
<organism evidence="4 5">
    <name type="scientific">Rhipicephalus microplus</name>
    <name type="common">Cattle tick</name>
    <name type="synonym">Boophilus microplus</name>
    <dbReference type="NCBI Taxonomy" id="6941"/>
    <lineage>
        <taxon>Eukaryota</taxon>
        <taxon>Metazoa</taxon>
        <taxon>Ecdysozoa</taxon>
        <taxon>Arthropoda</taxon>
        <taxon>Chelicerata</taxon>
        <taxon>Arachnida</taxon>
        <taxon>Acari</taxon>
        <taxon>Parasitiformes</taxon>
        <taxon>Ixodida</taxon>
        <taxon>Ixodoidea</taxon>
        <taxon>Ixodidae</taxon>
        <taxon>Rhipicephalinae</taxon>
        <taxon>Rhipicephalus</taxon>
        <taxon>Boophilus</taxon>
    </lineage>
</organism>
<reference evidence="4" key="1">
    <citation type="journal article" date="2020" name="Cell">
        <title>Large-Scale Comparative Analyses of Tick Genomes Elucidate Their Genetic Diversity and Vector Capacities.</title>
        <authorList>
            <consortium name="Tick Genome and Microbiome Consortium (TIGMIC)"/>
            <person name="Jia N."/>
            <person name="Wang J."/>
            <person name="Shi W."/>
            <person name="Du L."/>
            <person name="Sun Y."/>
            <person name="Zhan W."/>
            <person name="Jiang J.F."/>
            <person name="Wang Q."/>
            <person name="Zhang B."/>
            <person name="Ji P."/>
            <person name="Bell-Sakyi L."/>
            <person name="Cui X.M."/>
            <person name="Yuan T.T."/>
            <person name="Jiang B.G."/>
            <person name="Yang W.F."/>
            <person name="Lam T.T."/>
            <person name="Chang Q.C."/>
            <person name="Ding S.J."/>
            <person name="Wang X.J."/>
            <person name="Zhu J.G."/>
            <person name="Ruan X.D."/>
            <person name="Zhao L."/>
            <person name="Wei J.T."/>
            <person name="Ye R.Z."/>
            <person name="Que T.C."/>
            <person name="Du C.H."/>
            <person name="Zhou Y.H."/>
            <person name="Cheng J.X."/>
            <person name="Dai P.F."/>
            <person name="Guo W.B."/>
            <person name="Han X.H."/>
            <person name="Huang E.J."/>
            <person name="Li L.F."/>
            <person name="Wei W."/>
            <person name="Gao Y.C."/>
            <person name="Liu J.Z."/>
            <person name="Shao H.Z."/>
            <person name="Wang X."/>
            <person name="Wang C.C."/>
            <person name="Yang T.C."/>
            <person name="Huo Q.B."/>
            <person name="Li W."/>
            <person name="Chen H.Y."/>
            <person name="Chen S.E."/>
            <person name="Zhou L.G."/>
            <person name="Ni X.B."/>
            <person name="Tian J.H."/>
            <person name="Sheng Y."/>
            <person name="Liu T."/>
            <person name="Pan Y.S."/>
            <person name="Xia L.Y."/>
            <person name="Li J."/>
            <person name="Zhao F."/>
            <person name="Cao W.C."/>
        </authorList>
    </citation>
    <scope>NUCLEOTIDE SEQUENCE</scope>
    <source>
        <strain evidence="4">Rmic-2018</strain>
    </source>
</reference>
<evidence type="ECO:0000313" key="4">
    <source>
        <dbReference type="EMBL" id="KAH7932094.1"/>
    </source>
</evidence>
<evidence type="ECO:0000259" key="3">
    <source>
        <dbReference type="Pfam" id="PF12017"/>
    </source>
</evidence>
<dbReference type="EMBL" id="JABSTU010006836">
    <property type="protein sequence ID" value="KAH7932094.1"/>
    <property type="molecule type" value="Genomic_DNA"/>
</dbReference>
<feature type="region of interest" description="Disordered" evidence="2">
    <location>
        <begin position="27"/>
        <end position="46"/>
    </location>
</feature>
<reference evidence="4" key="2">
    <citation type="submission" date="2021-09" db="EMBL/GenBank/DDBJ databases">
        <authorList>
            <person name="Jia N."/>
            <person name="Wang J."/>
            <person name="Shi W."/>
            <person name="Du L."/>
            <person name="Sun Y."/>
            <person name="Zhan W."/>
            <person name="Jiang J."/>
            <person name="Wang Q."/>
            <person name="Zhang B."/>
            <person name="Ji P."/>
            <person name="Sakyi L.B."/>
            <person name="Cui X."/>
            <person name="Yuan T."/>
            <person name="Jiang B."/>
            <person name="Yang W."/>
            <person name="Lam T.T.-Y."/>
            <person name="Chang Q."/>
            <person name="Ding S."/>
            <person name="Wang X."/>
            <person name="Zhu J."/>
            <person name="Ruan X."/>
            <person name="Zhao L."/>
            <person name="Wei J."/>
            <person name="Que T."/>
            <person name="Du C."/>
            <person name="Cheng J."/>
            <person name="Dai P."/>
            <person name="Han X."/>
            <person name="Huang E."/>
            <person name="Gao Y."/>
            <person name="Liu J."/>
            <person name="Shao H."/>
            <person name="Ye R."/>
            <person name="Li L."/>
            <person name="Wei W."/>
            <person name="Wang X."/>
            <person name="Wang C."/>
            <person name="Huo Q."/>
            <person name="Li W."/>
            <person name="Guo W."/>
            <person name="Chen H."/>
            <person name="Chen S."/>
            <person name="Zhou L."/>
            <person name="Zhou L."/>
            <person name="Ni X."/>
            <person name="Tian J."/>
            <person name="Zhou Y."/>
            <person name="Sheng Y."/>
            <person name="Liu T."/>
            <person name="Pan Y."/>
            <person name="Xia L."/>
            <person name="Li J."/>
            <person name="Zhao F."/>
            <person name="Cao W."/>
        </authorList>
    </citation>
    <scope>NUCLEOTIDE SEQUENCE</scope>
    <source>
        <strain evidence="4">Rmic-2018</strain>
        <tissue evidence="4">Larvae</tissue>
    </source>
</reference>
<name>A0A9J6CUI8_RHIMP</name>
<accession>A0A9J6CUI8</accession>
<dbReference type="AlphaFoldDB" id="A0A9J6CUI8"/>
<comment type="caution">
    <text evidence="4">The sequence shown here is derived from an EMBL/GenBank/DDBJ whole genome shotgun (WGS) entry which is preliminary data.</text>
</comment>
<proteinExistence type="predicted"/>
<dbReference type="Proteomes" id="UP000821866">
    <property type="component" value="Unassembled WGS sequence"/>
</dbReference>